<reference evidence="1 2" key="1">
    <citation type="submission" date="2019-06" db="EMBL/GenBank/DDBJ databases">
        <authorList>
            <person name="Broberg M."/>
        </authorList>
    </citation>
    <scope>NUCLEOTIDE SEQUENCE [LARGE SCALE GENOMIC DNA]</scope>
</reference>
<evidence type="ECO:0008006" key="3">
    <source>
        <dbReference type="Google" id="ProtNLM"/>
    </source>
</evidence>
<evidence type="ECO:0000313" key="2">
    <source>
        <dbReference type="Proteomes" id="UP000766486"/>
    </source>
</evidence>
<accession>A0ABY6U4D4</accession>
<sequence>MPEEQAAQHVAFSAIRNPANPDRVFIYRVAPKDNTLSYEQRAIHKGVSAPRWNKNPNGKGGVPSTTLNGTSNIVTLIFDDVVQVFGVSATTGYLSLISPFVEPLEPKVDCIQGKLAGVVFTEHDEEQAWLVYEGKEGNGDNAEPKLMYCDVTTPETPDTASSAKDIKKGTGLSLFHDTRRCWVIFQNKSGQLVAHNEKDQKPSVISPDTAHFGEKTPIASCFIPAKEIDTNEVPGFRSDALGRVIVYWVRYFNGKPRLYRSHADLTEKSSSAEFSEPRQATENGVAVEPLGQISVVVNPSTQSNYLFVAKHGGDNISSVTDNWATKHETSSQSLDMASTELFKKWQARILEEAVLGRGLGNGGFADHRHPHHIHERHQNGHSNGHSNGERLIDEEMLEKFRAKLLLEEIMGEDTSERRITNGTKRNLPLTWRNEGDDAKPQIHSGVITRKAHSQWSEAEVQVLIPAGSTIMGDVIVQLKVRPTD</sequence>
<comment type="caution">
    <text evidence="1">The sequence shown here is derived from an EMBL/GenBank/DDBJ whole genome shotgun (WGS) entry which is preliminary data.</text>
</comment>
<dbReference type="Proteomes" id="UP000766486">
    <property type="component" value="Unassembled WGS sequence"/>
</dbReference>
<protein>
    <recommendedName>
        <fullName evidence="3">Fucose-specific lectin</fullName>
    </recommendedName>
</protein>
<name>A0ABY6U4D4_BIOOC</name>
<keyword evidence="2" id="KW-1185">Reference proteome</keyword>
<dbReference type="EMBL" id="CABFNS010000737">
    <property type="protein sequence ID" value="VUC25608.1"/>
    <property type="molecule type" value="Genomic_DNA"/>
</dbReference>
<evidence type="ECO:0000313" key="1">
    <source>
        <dbReference type="EMBL" id="VUC25608.1"/>
    </source>
</evidence>
<gene>
    <name evidence="1" type="ORF">CLO192961_LOCUS172229</name>
</gene>
<proteinExistence type="predicted"/>
<organism evidence="1 2">
    <name type="scientific">Bionectria ochroleuca</name>
    <name type="common">Gliocladium roseum</name>
    <dbReference type="NCBI Taxonomy" id="29856"/>
    <lineage>
        <taxon>Eukaryota</taxon>
        <taxon>Fungi</taxon>
        <taxon>Dikarya</taxon>
        <taxon>Ascomycota</taxon>
        <taxon>Pezizomycotina</taxon>
        <taxon>Sordariomycetes</taxon>
        <taxon>Hypocreomycetidae</taxon>
        <taxon>Hypocreales</taxon>
        <taxon>Bionectriaceae</taxon>
        <taxon>Clonostachys</taxon>
    </lineage>
</organism>